<gene>
    <name evidence="9" type="ORF">HII31_08596</name>
</gene>
<comment type="similarity">
    <text evidence="1 8">Belongs to the tannase family.</text>
</comment>
<name>A0A8H6VKQ0_9PEZI</name>
<comment type="caution">
    <text evidence="9">The sequence shown here is derived from an EMBL/GenBank/DDBJ whole genome shotgun (WGS) entry which is preliminary data.</text>
</comment>
<evidence type="ECO:0000256" key="5">
    <source>
        <dbReference type="ARBA" id="ARBA00022801"/>
    </source>
</evidence>
<keyword evidence="4 8" id="KW-0732">Signal</keyword>
<accession>A0A8H6VKQ0</accession>
<evidence type="ECO:0000256" key="8">
    <source>
        <dbReference type="RuleBase" id="RU361238"/>
    </source>
</evidence>
<evidence type="ECO:0000256" key="1">
    <source>
        <dbReference type="ARBA" id="ARBA00006249"/>
    </source>
</evidence>
<evidence type="ECO:0000313" key="10">
    <source>
        <dbReference type="Proteomes" id="UP000660729"/>
    </source>
</evidence>
<evidence type="ECO:0000256" key="3">
    <source>
        <dbReference type="ARBA" id="ARBA00022723"/>
    </source>
</evidence>
<keyword evidence="6" id="KW-0106">Calcium</keyword>
<dbReference type="EC" id="3.1.1.-" evidence="8"/>
<dbReference type="InterPro" id="IPR011118">
    <property type="entry name" value="Tannase/feruloyl_esterase"/>
</dbReference>
<organism evidence="9 10">
    <name type="scientific">Pseudocercospora fuligena</name>
    <dbReference type="NCBI Taxonomy" id="685502"/>
    <lineage>
        <taxon>Eukaryota</taxon>
        <taxon>Fungi</taxon>
        <taxon>Dikarya</taxon>
        <taxon>Ascomycota</taxon>
        <taxon>Pezizomycotina</taxon>
        <taxon>Dothideomycetes</taxon>
        <taxon>Dothideomycetidae</taxon>
        <taxon>Mycosphaerellales</taxon>
        <taxon>Mycosphaerellaceae</taxon>
        <taxon>Pseudocercospora</taxon>
    </lineage>
</organism>
<keyword evidence="3" id="KW-0479">Metal-binding</keyword>
<dbReference type="GO" id="GO:0030600">
    <property type="term" value="F:feruloyl esterase activity"/>
    <property type="evidence" value="ECO:0007669"/>
    <property type="project" value="UniProtKB-ARBA"/>
</dbReference>
<evidence type="ECO:0000313" key="9">
    <source>
        <dbReference type="EMBL" id="KAF7190265.1"/>
    </source>
</evidence>
<evidence type="ECO:0000256" key="2">
    <source>
        <dbReference type="ARBA" id="ARBA00022487"/>
    </source>
</evidence>
<reference evidence="9" key="1">
    <citation type="submission" date="2020-04" db="EMBL/GenBank/DDBJ databases">
        <title>Draft genome resource of the tomato pathogen Pseudocercospora fuligena.</title>
        <authorList>
            <person name="Zaccaron A."/>
        </authorList>
    </citation>
    <scope>NUCLEOTIDE SEQUENCE</scope>
    <source>
        <strain evidence="9">PF001</strain>
    </source>
</reference>
<dbReference type="InterPro" id="IPR029058">
    <property type="entry name" value="AB_hydrolase_fold"/>
</dbReference>
<dbReference type="EMBL" id="JABCIY010000175">
    <property type="protein sequence ID" value="KAF7190265.1"/>
    <property type="molecule type" value="Genomic_DNA"/>
</dbReference>
<protein>
    <recommendedName>
        <fullName evidence="8">Carboxylic ester hydrolase</fullName>
        <ecNumber evidence="8">3.1.1.-</ecNumber>
    </recommendedName>
</protein>
<evidence type="ECO:0000256" key="4">
    <source>
        <dbReference type="ARBA" id="ARBA00022729"/>
    </source>
</evidence>
<evidence type="ECO:0000256" key="7">
    <source>
        <dbReference type="ARBA" id="ARBA00023157"/>
    </source>
</evidence>
<sequence>MAPKHASLAVLAAGVSAAIDCSFDAVQQIMPGGVDLSFATPISENGAFTVPSADTDWPVNPIKLPALCAVAATVTSAENGTFGFGIFLPTVWNERTLTVGNGGLAGGVNWIDMGTGVKYGHAVISTDTGHNGTTTQAAWAYNNTKAQTNWGWRALHESVVYGKQIIESFYDKAPVYHYYQVCSTGGRQGFKEAEMFPDDFDGVIAGAPAWWTSHQQIWQFWTGYINYISNISSIPETMFDVIGCEVLRQCDPQDGVVDNIISNPYGCDFDAEQLLCGKAGSSLNTTSCLTPEQLATFDTLTHDFTTTNSTLVFPKWLLGAEHFWNLNIAGGSPNIIGLGYIQYFLGLGASWNWRDFDDDVVQLSETLNAGQADASDYNLEPFYTGGKKFIHYHGLSDGGIATGASYYWYEHIDRALTPKGIDLDDFYRFFPIPGMGHCTDTADHVNAPYFIAGISMTNNGRNSVPGYQDSKHDVLLALMDWVENGTAPEFIIGTAWQNFTTEEVVTRQRPICPHPQLAKYKGEGDPDDANSWECGLLYEKEQAECMKCLIKDMSFCNSIA</sequence>
<dbReference type="PANTHER" id="PTHR33938:SF2">
    <property type="entry name" value="CARBOXYLIC ESTER HYDROLASE"/>
    <property type="match status" value="1"/>
</dbReference>
<dbReference type="OrthoDB" id="3039123at2759"/>
<dbReference type="AlphaFoldDB" id="A0A8H6VKQ0"/>
<dbReference type="GO" id="GO:0046872">
    <property type="term" value="F:metal ion binding"/>
    <property type="evidence" value="ECO:0007669"/>
    <property type="project" value="UniProtKB-KW"/>
</dbReference>
<dbReference type="Proteomes" id="UP000660729">
    <property type="component" value="Unassembled WGS sequence"/>
</dbReference>
<keyword evidence="2" id="KW-0719">Serine esterase</keyword>
<proteinExistence type="inferred from homology"/>
<feature type="chain" id="PRO_5034674744" description="Carboxylic ester hydrolase" evidence="8">
    <location>
        <begin position="18"/>
        <end position="560"/>
    </location>
</feature>
<keyword evidence="10" id="KW-1185">Reference proteome</keyword>
<keyword evidence="5 8" id="KW-0378">Hydrolase</keyword>
<dbReference type="PANTHER" id="PTHR33938">
    <property type="entry name" value="FERULOYL ESTERASE B-RELATED"/>
    <property type="match status" value="1"/>
</dbReference>
<dbReference type="SUPFAM" id="SSF53474">
    <property type="entry name" value="alpha/beta-Hydrolases"/>
    <property type="match status" value="1"/>
</dbReference>
<keyword evidence="7" id="KW-1015">Disulfide bond</keyword>
<evidence type="ECO:0000256" key="6">
    <source>
        <dbReference type="ARBA" id="ARBA00022837"/>
    </source>
</evidence>
<dbReference type="Pfam" id="PF07519">
    <property type="entry name" value="Tannase"/>
    <property type="match status" value="2"/>
</dbReference>
<feature type="signal peptide" evidence="8">
    <location>
        <begin position="1"/>
        <end position="17"/>
    </location>
</feature>